<evidence type="ECO:0000259" key="7">
    <source>
        <dbReference type="PROSITE" id="PS50109"/>
    </source>
</evidence>
<feature type="modified residue" description="4-aspartylphosphate" evidence="5">
    <location>
        <position position="521"/>
    </location>
</feature>
<dbReference type="Pfam" id="PF00072">
    <property type="entry name" value="Response_reg"/>
    <property type="match status" value="1"/>
</dbReference>
<organism evidence="9 10">
    <name type="scientific">Dyadobacter helix</name>
    <dbReference type="NCBI Taxonomy" id="2822344"/>
    <lineage>
        <taxon>Bacteria</taxon>
        <taxon>Pseudomonadati</taxon>
        <taxon>Bacteroidota</taxon>
        <taxon>Cytophagia</taxon>
        <taxon>Cytophagales</taxon>
        <taxon>Spirosomataceae</taxon>
        <taxon>Dyadobacter</taxon>
    </lineage>
</organism>
<dbReference type="Proteomes" id="UP000680038">
    <property type="component" value="Unassembled WGS sequence"/>
</dbReference>
<dbReference type="InterPro" id="IPR036890">
    <property type="entry name" value="HATPase_C_sf"/>
</dbReference>
<feature type="domain" description="Response regulatory" evidence="8">
    <location>
        <begin position="472"/>
        <end position="586"/>
    </location>
</feature>
<dbReference type="InterPro" id="IPR004358">
    <property type="entry name" value="Sig_transdc_His_kin-like_C"/>
</dbReference>
<feature type="transmembrane region" description="Helical" evidence="6">
    <location>
        <begin position="56"/>
        <end position="76"/>
    </location>
</feature>
<evidence type="ECO:0000256" key="2">
    <source>
        <dbReference type="ARBA" id="ARBA00012438"/>
    </source>
</evidence>
<sequence>MRDNIVDALITSDNIDALWEKEIEARSLWGHRVFCLAFILGYPAATSLYYLNNNPYFLWIFSISLLASFSLLILQIWHWRHKINGREVSFYSQLAILFFHAYILATVPHLSYERANVNMTFALIFLVLVTKWPVRYAVISSAVVLILFPVALYSLSPEALSLYYKEGGLFFFLGYLLFPFIARHRYNADYKEFIYKSSLRLQNEALENQNVLIQQATEAKSGFLATMSHEIRTPLNGIVGIVHLLQHDQAVDQEQKELFRTLKFSADHLMAVVNNVLDFSKISSKHVELDRSAFDLRLLLGNLKKTFIPRITEKQISLIFDVADNIPATLLGDEIRLSQIITNLIHNAIKFTDVGFVRLMVRAESKNAETVRVYFEVSDSGVGISPDEQEKVFELFRQAHSQNNKITAGGTGLGLAITKELLHLHGSEIHLISELGKGSIFSFEIEFPFLKEEIMRSIVMNETTSISMVGKKVLIVDDNQTNLLIAGTLLKRRNIAFDTAKDGQEALEKFQSATYEVILMDLRMPVMDGFEATLRIREIDKHIPVIALSASAFEEEKEMALSGGFSGYLVKPFLPEELYDIMQSSFERMSSTPAK</sequence>
<feature type="transmembrane region" description="Helical" evidence="6">
    <location>
        <begin position="162"/>
        <end position="182"/>
    </location>
</feature>
<dbReference type="PROSITE" id="PS50109">
    <property type="entry name" value="HIS_KIN"/>
    <property type="match status" value="1"/>
</dbReference>
<dbReference type="SMART" id="SM00448">
    <property type="entry name" value="REC"/>
    <property type="match status" value="1"/>
</dbReference>
<keyword evidence="6" id="KW-0812">Transmembrane</keyword>
<dbReference type="EMBL" id="CAJRAF010000002">
    <property type="protein sequence ID" value="CAG5012064.1"/>
    <property type="molecule type" value="Genomic_DNA"/>
</dbReference>
<feature type="transmembrane region" description="Helical" evidence="6">
    <location>
        <begin position="88"/>
        <end position="105"/>
    </location>
</feature>
<comment type="caution">
    <text evidence="9">The sequence shown here is derived from an EMBL/GenBank/DDBJ whole genome shotgun (WGS) entry which is preliminary data.</text>
</comment>
<keyword evidence="10" id="KW-1185">Reference proteome</keyword>
<dbReference type="GO" id="GO:0000155">
    <property type="term" value="F:phosphorelay sensor kinase activity"/>
    <property type="evidence" value="ECO:0007669"/>
    <property type="project" value="InterPro"/>
</dbReference>
<comment type="catalytic activity">
    <reaction evidence="1">
        <text>ATP + protein L-histidine = ADP + protein N-phospho-L-histidine.</text>
        <dbReference type="EC" id="2.7.13.3"/>
    </reaction>
</comment>
<dbReference type="InterPro" id="IPR005467">
    <property type="entry name" value="His_kinase_dom"/>
</dbReference>
<dbReference type="AlphaFoldDB" id="A0A916JFN1"/>
<dbReference type="PROSITE" id="PS50110">
    <property type="entry name" value="RESPONSE_REGULATORY"/>
    <property type="match status" value="1"/>
</dbReference>
<dbReference type="EC" id="2.7.13.3" evidence="2"/>
<feature type="transmembrane region" description="Helical" evidence="6">
    <location>
        <begin position="136"/>
        <end position="156"/>
    </location>
</feature>
<evidence type="ECO:0000313" key="10">
    <source>
        <dbReference type="Proteomes" id="UP000680038"/>
    </source>
</evidence>
<dbReference type="InterPro" id="IPR003661">
    <property type="entry name" value="HisK_dim/P_dom"/>
</dbReference>
<dbReference type="SMART" id="SM00388">
    <property type="entry name" value="HisKA"/>
    <property type="match status" value="1"/>
</dbReference>
<dbReference type="CDD" id="cd16922">
    <property type="entry name" value="HATPase_EvgS-ArcB-TorS-like"/>
    <property type="match status" value="1"/>
</dbReference>
<keyword evidence="3 5" id="KW-0597">Phosphoprotein</keyword>
<dbReference type="CDD" id="cd17546">
    <property type="entry name" value="REC_hyHK_CKI1_RcsC-like"/>
    <property type="match status" value="1"/>
</dbReference>
<dbReference type="FunFam" id="3.30.565.10:FF:000010">
    <property type="entry name" value="Sensor histidine kinase RcsC"/>
    <property type="match status" value="1"/>
</dbReference>
<dbReference type="Gene3D" id="3.40.50.2300">
    <property type="match status" value="1"/>
</dbReference>
<keyword evidence="6" id="KW-0472">Membrane</keyword>
<dbReference type="SUPFAM" id="SSF47384">
    <property type="entry name" value="Homodimeric domain of signal transducing histidine kinase"/>
    <property type="match status" value="1"/>
</dbReference>
<dbReference type="PANTHER" id="PTHR45339">
    <property type="entry name" value="HYBRID SIGNAL TRANSDUCTION HISTIDINE KINASE J"/>
    <property type="match status" value="1"/>
</dbReference>
<gene>
    <name evidence="9" type="primary">rcsC_24</name>
    <name evidence="9" type="ORF">DYBT9275_05094</name>
</gene>
<keyword evidence="9" id="KW-0808">Transferase</keyword>
<dbReference type="PANTHER" id="PTHR45339:SF1">
    <property type="entry name" value="HYBRID SIGNAL TRANSDUCTION HISTIDINE KINASE J"/>
    <property type="match status" value="1"/>
</dbReference>
<dbReference type="CDD" id="cd00082">
    <property type="entry name" value="HisKA"/>
    <property type="match status" value="1"/>
</dbReference>
<dbReference type="InterPro" id="IPR011006">
    <property type="entry name" value="CheY-like_superfamily"/>
</dbReference>
<evidence type="ECO:0000256" key="4">
    <source>
        <dbReference type="ARBA" id="ARBA00023012"/>
    </source>
</evidence>
<dbReference type="SMART" id="SM00387">
    <property type="entry name" value="HATPase_c"/>
    <property type="match status" value="1"/>
</dbReference>
<evidence type="ECO:0000256" key="1">
    <source>
        <dbReference type="ARBA" id="ARBA00000085"/>
    </source>
</evidence>
<dbReference type="SUPFAM" id="SSF55874">
    <property type="entry name" value="ATPase domain of HSP90 chaperone/DNA topoisomerase II/histidine kinase"/>
    <property type="match status" value="1"/>
</dbReference>
<dbReference type="InterPro" id="IPR001789">
    <property type="entry name" value="Sig_transdc_resp-reg_receiver"/>
</dbReference>
<dbReference type="Pfam" id="PF00512">
    <property type="entry name" value="HisKA"/>
    <property type="match status" value="1"/>
</dbReference>
<keyword evidence="6" id="KW-1133">Transmembrane helix</keyword>
<dbReference type="PRINTS" id="PR00344">
    <property type="entry name" value="BCTRLSENSOR"/>
</dbReference>
<evidence type="ECO:0000256" key="5">
    <source>
        <dbReference type="PROSITE-ProRule" id="PRU00169"/>
    </source>
</evidence>
<dbReference type="Gene3D" id="3.30.565.10">
    <property type="entry name" value="Histidine kinase-like ATPase, C-terminal domain"/>
    <property type="match status" value="1"/>
</dbReference>
<evidence type="ECO:0000256" key="6">
    <source>
        <dbReference type="SAM" id="Phobius"/>
    </source>
</evidence>
<accession>A0A916JFN1</accession>
<evidence type="ECO:0000313" key="9">
    <source>
        <dbReference type="EMBL" id="CAG5012064.1"/>
    </source>
</evidence>
<name>A0A916JFN1_9BACT</name>
<dbReference type="Gene3D" id="1.10.287.130">
    <property type="match status" value="1"/>
</dbReference>
<evidence type="ECO:0000259" key="8">
    <source>
        <dbReference type="PROSITE" id="PS50110"/>
    </source>
</evidence>
<feature type="transmembrane region" description="Helical" evidence="6">
    <location>
        <begin position="33"/>
        <end position="50"/>
    </location>
</feature>
<dbReference type="SUPFAM" id="SSF52172">
    <property type="entry name" value="CheY-like"/>
    <property type="match status" value="1"/>
</dbReference>
<dbReference type="InterPro" id="IPR003594">
    <property type="entry name" value="HATPase_dom"/>
</dbReference>
<dbReference type="InterPro" id="IPR036097">
    <property type="entry name" value="HisK_dim/P_sf"/>
</dbReference>
<feature type="domain" description="Histidine kinase" evidence="7">
    <location>
        <begin position="226"/>
        <end position="449"/>
    </location>
</feature>
<dbReference type="Pfam" id="PF02518">
    <property type="entry name" value="HATPase_c"/>
    <property type="match status" value="1"/>
</dbReference>
<keyword evidence="4" id="KW-0902">Two-component regulatory system</keyword>
<evidence type="ECO:0000256" key="3">
    <source>
        <dbReference type="ARBA" id="ARBA00022553"/>
    </source>
</evidence>
<reference evidence="9" key="1">
    <citation type="submission" date="2021-04" db="EMBL/GenBank/DDBJ databases">
        <authorList>
            <person name="Rodrigo-Torres L."/>
            <person name="Arahal R. D."/>
            <person name="Lucena T."/>
        </authorList>
    </citation>
    <scope>NUCLEOTIDE SEQUENCE</scope>
    <source>
        <strain evidence="9">CECT 9275</strain>
    </source>
</reference>
<protein>
    <recommendedName>
        <fullName evidence="2">histidine kinase</fullName>
        <ecNumber evidence="2">2.7.13.3</ecNumber>
    </recommendedName>
</protein>
<keyword evidence="9" id="KW-0418">Kinase</keyword>
<proteinExistence type="predicted"/>
<dbReference type="RefSeq" id="WP_215241347.1">
    <property type="nucleotide sequence ID" value="NZ_CAJRAF010000002.1"/>
</dbReference>